<name>F7PMX7_9EURY</name>
<reference evidence="5 8" key="3">
    <citation type="journal article" date="2014" name="Environ. Microbiol.">
        <title>Halorhabdus tiamatea: proteogenomics and glycosidase activity measurements identify the first cultivated euryarchaeon from a deep-sea anoxic brine lake as potential polysaccharide degrader.</title>
        <authorList>
            <person name="Werner J."/>
            <person name="Ferrer M."/>
            <person name="Michel G."/>
            <person name="Mann A.J."/>
            <person name="Huang S."/>
            <person name="Juarez S."/>
            <person name="Ciordia S."/>
            <person name="Albar J.P."/>
            <person name="Alcaide M."/>
            <person name="La Cono V."/>
            <person name="Yakimov M.M."/>
            <person name="Antunes A."/>
            <person name="Taborda M."/>
            <person name="Da Costa M.S."/>
            <person name="Amann R.I."/>
            <person name="Gloeckner F.O."/>
            <person name="Golyshina O.V."/>
            <person name="Golyshin P.N."/>
            <person name="Teeling H."/>
        </authorList>
    </citation>
    <scope>NUCLEOTIDE SEQUENCE [LARGE SCALE GENOMIC DNA]</scope>
    <source>
        <strain evidence="8">SARL4B</strain>
        <strain evidence="5">Type strain: SARL4B</strain>
    </source>
</reference>
<dbReference type="EMBL" id="AFNT02000001">
    <property type="protein sequence ID" value="ERJ07684.1"/>
    <property type="molecule type" value="Genomic_DNA"/>
</dbReference>
<dbReference type="SUPFAM" id="SSF51430">
    <property type="entry name" value="NAD(P)-linked oxidoreductase"/>
    <property type="match status" value="1"/>
</dbReference>
<evidence type="ECO:0000256" key="2">
    <source>
        <dbReference type="ARBA" id="ARBA00022857"/>
    </source>
</evidence>
<evidence type="ECO:0000256" key="1">
    <source>
        <dbReference type="ARBA" id="ARBA00007905"/>
    </source>
</evidence>
<dbReference type="Pfam" id="PF00248">
    <property type="entry name" value="Aldo_ket_red"/>
    <property type="match status" value="1"/>
</dbReference>
<dbReference type="PROSITE" id="PS00798">
    <property type="entry name" value="ALDOKETO_REDUCTASE_1"/>
    <property type="match status" value="1"/>
</dbReference>
<dbReference type="Proteomes" id="UP000003861">
    <property type="component" value="Unassembled WGS sequence"/>
</dbReference>
<feature type="domain" description="NADP-dependent oxidoreductase" evidence="4">
    <location>
        <begin position="7"/>
        <end position="252"/>
    </location>
</feature>
<dbReference type="HOGENOM" id="CLU_023205_0_1_2"/>
<gene>
    <name evidence="6" type="primary">yafB</name>
    <name evidence="6" type="ORF">HLRTI_000053</name>
    <name evidence="5" type="ORF">HTIA_0513</name>
</gene>
<evidence type="ECO:0000259" key="4">
    <source>
        <dbReference type="Pfam" id="PF00248"/>
    </source>
</evidence>
<dbReference type="PIRSF" id="PIRSF000097">
    <property type="entry name" value="AKR"/>
    <property type="match status" value="1"/>
</dbReference>
<dbReference type="PROSITE" id="PS00062">
    <property type="entry name" value="ALDOKETO_REDUCTASE_2"/>
    <property type="match status" value="1"/>
</dbReference>
<proteinExistence type="inferred from homology"/>
<evidence type="ECO:0000313" key="8">
    <source>
        <dbReference type="Proteomes" id="UP000015381"/>
    </source>
</evidence>
<dbReference type="EMBL" id="HF571520">
    <property type="protein sequence ID" value="CCQ32658.1"/>
    <property type="molecule type" value="Genomic_DNA"/>
</dbReference>
<evidence type="ECO:0000313" key="7">
    <source>
        <dbReference type="Proteomes" id="UP000003861"/>
    </source>
</evidence>
<accession>F7PMX7</accession>
<keyword evidence="3 6" id="KW-0560">Oxidoreductase</keyword>
<dbReference type="Gene3D" id="3.20.20.100">
    <property type="entry name" value="NADP-dependent oxidoreductase domain"/>
    <property type="match status" value="1"/>
</dbReference>
<evidence type="ECO:0000313" key="5">
    <source>
        <dbReference type="EMBL" id="CCQ32658.1"/>
    </source>
</evidence>
<dbReference type="PANTHER" id="PTHR43827:SF3">
    <property type="entry name" value="NADP-DEPENDENT OXIDOREDUCTASE DOMAIN-CONTAINING PROTEIN"/>
    <property type="match status" value="1"/>
</dbReference>
<organism evidence="6 7">
    <name type="scientific">Halorhabdus tiamatea SARL4B</name>
    <dbReference type="NCBI Taxonomy" id="1033806"/>
    <lineage>
        <taxon>Archaea</taxon>
        <taxon>Methanobacteriati</taxon>
        <taxon>Methanobacteriota</taxon>
        <taxon>Stenosarchaea group</taxon>
        <taxon>Halobacteria</taxon>
        <taxon>Halobacteriales</taxon>
        <taxon>Haloarculaceae</taxon>
        <taxon>Halorhabdus</taxon>
    </lineage>
</organism>
<dbReference type="PANTHER" id="PTHR43827">
    <property type="entry name" value="2,5-DIKETO-D-GLUCONIC ACID REDUCTASE"/>
    <property type="match status" value="1"/>
</dbReference>
<dbReference type="PATRIC" id="fig|1033806.12.peg.510"/>
<dbReference type="GO" id="GO:0030604">
    <property type="term" value="F:1-deoxy-D-xylulose-5-phosphate reductoisomerase activity"/>
    <property type="evidence" value="ECO:0007669"/>
    <property type="project" value="UniProtKB-EC"/>
</dbReference>
<reference evidence="6 7" key="1">
    <citation type="journal article" date="2011" name="J. Bacteriol.">
        <title>Genome sequence of Halorhabdus tiamatea, the first archaeon isolated from a deep-sea anoxic brine lake.</title>
        <authorList>
            <person name="Antunes A."/>
            <person name="Alam I."/>
            <person name="Bajic V.B."/>
            <person name="Stingl U."/>
        </authorList>
    </citation>
    <scope>NUCLEOTIDE SEQUENCE [LARGE SCALE GENOMIC DNA]</scope>
    <source>
        <strain evidence="6 7">SARL4B</strain>
    </source>
</reference>
<evidence type="ECO:0000256" key="3">
    <source>
        <dbReference type="ARBA" id="ARBA00023002"/>
    </source>
</evidence>
<sequence>MTDLPDIGLGTWQNEDPEQCADSVATALEMGYRHIDTAEIYGNEESVGDGLAKADVPRDDIFLATKVHGESTSLSYDGVIETAHNSLDRLGVESVDLLYVHWPTGDYDPEETLSAFEELRAEGVTERIGVSNFEPSTVERALEVLDAPLFANQVEMHPLLQQEELLAHAEEHDYHLVAYSPLSRGDVFDIPEITEIAEKYGVSEAQVSLAWVREKGAYPIPKATSEAHIRDNFESLDLELEDEDVATIDAIDRETRHIDYQAAPWHQ</sequence>
<dbReference type="EC" id="1.1.1.267" evidence="6"/>
<dbReference type="Proteomes" id="UP000015381">
    <property type="component" value="Chromosome I"/>
</dbReference>
<dbReference type="InterPro" id="IPR023210">
    <property type="entry name" value="NADP_OxRdtase_dom"/>
</dbReference>
<reference evidence="6 7" key="2">
    <citation type="journal article" date="2013" name="PLoS ONE">
        <title>INDIGO - INtegrated Data Warehouse of MIcrobial GenOmes with Examples from the Red Sea Extremophiles.</title>
        <authorList>
            <person name="Alam I."/>
            <person name="Antunes A."/>
            <person name="Kamau A.A."/>
            <person name="Ba Alawi W."/>
            <person name="Kalkatawi M."/>
            <person name="Stingl U."/>
            <person name="Bajic V.B."/>
        </authorList>
    </citation>
    <scope>NUCLEOTIDE SEQUENCE [LARGE SCALE GENOMIC DNA]</scope>
    <source>
        <strain evidence="6 7">SARL4B</strain>
    </source>
</reference>
<dbReference type="InterPro" id="IPR018170">
    <property type="entry name" value="Aldo/ket_reductase_CS"/>
</dbReference>
<dbReference type="eggNOG" id="arCOG01619">
    <property type="taxonomic scope" value="Archaea"/>
</dbReference>
<keyword evidence="8" id="KW-1185">Reference proteome</keyword>
<dbReference type="RefSeq" id="WP_008527348.1">
    <property type="nucleotide sequence ID" value="NC_021921.1"/>
</dbReference>
<dbReference type="KEGG" id="hti:HTIA_0513"/>
<keyword evidence="2" id="KW-0521">NADP</keyword>
<evidence type="ECO:0000313" key="6">
    <source>
        <dbReference type="EMBL" id="ERJ07684.1"/>
    </source>
</evidence>
<dbReference type="PRINTS" id="PR00069">
    <property type="entry name" value="ALDKETRDTASE"/>
</dbReference>
<dbReference type="STRING" id="1033806.HTIA_0513"/>
<dbReference type="InterPro" id="IPR036812">
    <property type="entry name" value="NAD(P)_OxRdtase_dom_sf"/>
</dbReference>
<protein>
    <submittedName>
        <fullName evidence="6">Aldehyde reductase protein</fullName>
        <ecNumber evidence="6">1.1.1.267</ecNumber>
    </submittedName>
    <submittedName>
        <fullName evidence="5">Aldo/keto reductase family oxidoreductase</fullName>
    </submittedName>
</protein>
<comment type="similarity">
    <text evidence="1">Belongs to the aldo/keto reductase family.</text>
</comment>
<dbReference type="InterPro" id="IPR020471">
    <property type="entry name" value="AKR"/>
</dbReference>
<dbReference type="OrthoDB" id="275427at2157"/>
<dbReference type="AlphaFoldDB" id="F7PMX7"/>
<dbReference type="GeneID" id="23798152"/>